<dbReference type="RefSeq" id="WP_032117106.1">
    <property type="nucleotide sequence ID" value="NZ_JACOOO010000047.1"/>
</dbReference>
<dbReference type="Gene3D" id="3.90.1010.20">
    <property type="match status" value="1"/>
</dbReference>
<protein>
    <submittedName>
        <fullName evidence="3">FMN-binding protein</fullName>
    </submittedName>
</protein>
<comment type="caution">
    <text evidence="3">The sequence shown here is derived from an EMBL/GenBank/DDBJ whole genome shotgun (WGS) entry which is preliminary data.</text>
</comment>
<organism evidence="3 4">
    <name type="scientific">Clostridium hominis</name>
    <dbReference type="NCBI Taxonomy" id="2763036"/>
    <lineage>
        <taxon>Bacteria</taxon>
        <taxon>Bacillati</taxon>
        <taxon>Bacillota</taxon>
        <taxon>Clostridia</taxon>
        <taxon>Eubacteriales</taxon>
        <taxon>Clostridiaceae</taxon>
        <taxon>Clostridium</taxon>
    </lineage>
</organism>
<dbReference type="Proteomes" id="UP000596929">
    <property type="component" value="Unassembled WGS sequence"/>
</dbReference>
<evidence type="ECO:0000256" key="1">
    <source>
        <dbReference type="SAM" id="MobiDB-lite"/>
    </source>
</evidence>
<name>A0ABR7DHS5_9CLOT</name>
<keyword evidence="4" id="KW-1185">Reference proteome</keyword>
<keyword evidence="2" id="KW-0732">Signal</keyword>
<feature type="signal peptide" evidence="2">
    <location>
        <begin position="1"/>
        <end position="20"/>
    </location>
</feature>
<feature type="chain" id="PRO_5045832651" evidence="2">
    <location>
        <begin position="21"/>
        <end position="140"/>
    </location>
</feature>
<feature type="region of interest" description="Disordered" evidence="1">
    <location>
        <begin position="61"/>
        <end position="81"/>
    </location>
</feature>
<evidence type="ECO:0000313" key="4">
    <source>
        <dbReference type="Proteomes" id="UP000596929"/>
    </source>
</evidence>
<proteinExistence type="predicted"/>
<dbReference type="EMBL" id="JACOOO010000047">
    <property type="protein sequence ID" value="MBC5630974.1"/>
    <property type="molecule type" value="Genomic_DNA"/>
</dbReference>
<reference evidence="3 4" key="1">
    <citation type="submission" date="2020-08" db="EMBL/GenBank/DDBJ databases">
        <title>Genome public.</title>
        <authorList>
            <person name="Liu C."/>
            <person name="Sun Q."/>
        </authorList>
    </citation>
    <scope>NUCLEOTIDE SEQUENCE [LARGE SCALE GENOMIC DNA]</scope>
    <source>
        <strain evidence="3 4">NSJ-6</strain>
    </source>
</reference>
<gene>
    <name evidence="3" type="ORF">H8S20_19280</name>
</gene>
<dbReference type="PROSITE" id="PS51257">
    <property type="entry name" value="PROKAR_LIPOPROTEIN"/>
    <property type="match status" value="1"/>
</dbReference>
<evidence type="ECO:0000313" key="3">
    <source>
        <dbReference type="EMBL" id="MBC5630974.1"/>
    </source>
</evidence>
<evidence type="ECO:0000256" key="2">
    <source>
        <dbReference type="SAM" id="SignalP"/>
    </source>
</evidence>
<sequence>MKKKVIAVTLLAAMALTGCGSKGFTGEKVGKVEDSKGNTTMATVQFEDGKAKSVDIDVKQADGSMKSEASKSGAYDMKNEPGKKWHEQADLLEEFIVANDFDLSKVTLTNDEGNTDAVSGVTIKVKGYLDAVEDALKQAK</sequence>
<accession>A0ABR7DHS5</accession>